<dbReference type="RefSeq" id="WP_098038627.1">
    <property type="nucleotide sequence ID" value="NZ_CWGJ01000019.1"/>
</dbReference>
<dbReference type="OrthoDB" id="9795068at2"/>
<accession>A0A0H5DRE9</accession>
<proteinExistence type="predicted"/>
<dbReference type="GO" id="GO:0016757">
    <property type="term" value="F:glycosyltransferase activity"/>
    <property type="evidence" value="ECO:0007669"/>
    <property type="project" value="InterPro"/>
</dbReference>
<evidence type="ECO:0000259" key="2">
    <source>
        <dbReference type="Pfam" id="PF13439"/>
    </source>
</evidence>
<dbReference type="InterPro" id="IPR050194">
    <property type="entry name" value="Glycosyltransferase_grp1"/>
</dbReference>
<name>A0A0H5DRE9_9BACT</name>
<protein>
    <recommendedName>
        <fullName evidence="5">Glycosyl transferase</fullName>
    </recommendedName>
</protein>
<dbReference type="Pfam" id="PF13439">
    <property type="entry name" value="Glyco_transf_4"/>
    <property type="match status" value="1"/>
</dbReference>
<sequence>MHVLFIPSWYPQKEDPLLGIFFKEQALAMMKLGTEVGVIYPEVRPLKNLSLRLLANNRFQKSEGVEESIQTTRLHGWNLFPRIGKLQMSAWISYAEFALKSYVKRWGKPDILHAHSFLWGGIAAASLSKRWGIPFVVTEHRNHFVDRIALDAEIKACWTYSPMKRAFHAASKVVGVSTPLTSVLQEYLEDASRFLTIPNSVDTDFFKPRDEVEKEGFQLITVAQLEERKNLPMLLRSFHRFLSQEKRARLVILGEGPERERLSGFIKDLNLEGKVSMPGKVSREAVRKHLMESRAFLFSSDSESFGVALIEAMAAGLPVLSTRCGGPEDIVTEETGILVPKRDEEKFYEGLLRLIRGNYDPQSIHKIAKSRFHSAAIASRYLALYREVLAR</sequence>
<evidence type="ECO:0000313" key="4">
    <source>
        <dbReference type="Proteomes" id="UP000220251"/>
    </source>
</evidence>
<keyword evidence="4" id="KW-1185">Reference proteome</keyword>
<dbReference type="InterPro" id="IPR001296">
    <property type="entry name" value="Glyco_trans_1"/>
</dbReference>
<dbReference type="AlphaFoldDB" id="A0A0H5DRE9"/>
<dbReference type="Proteomes" id="UP000220251">
    <property type="component" value="Unassembled WGS sequence"/>
</dbReference>
<dbReference type="SUPFAM" id="SSF53756">
    <property type="entry name" value="UDP-Glycosyltransferase/glycogen phosphorylase"/>
    <property type="match status" value="1"/>
</dbReference>
<gene>
    <name evidence="3" type="ORF">ELAC_1427</name>
</gene>
<feature type="domain" description="Glycosyl transferase family 1" evidence="1">
    <location>
        <begin position="208"/>
        <end position="370"/>
    </location>
</feature>
<dbReference type="InterPro" id="IPR028098">
    <property type="entry name" value="Glyco_trans_4-like_N"/>
</dbReference>
<dbReference type="PANTHER" id="PTHR45947">
    <property type="entry name" value="SULFOQUINOVOSYL TRANSFERASE SQD2"/>
    <property type="match status" value="1"/>
</dbReference>
<evidence type="ECO:0000259" key="1">
    <source>
        <dbReference type="Pfam" id="PF00534"/>
    </source>
</evidence>
<feature type="domain" description="Glycosyltransferase subfamily 4-like N-terminal" evidence="2">
    <location>
        <begin position="23"/>
        <end position="204"/>
    </location>
</feature>
<evidence type="ECO:0008006" key="5">
    <source>
        <dbReference type="Google" id="ProtNLM"/>
    </source>
</evidence>
<dbReference type="PANTHER" id="PTHR45947:SF3">
    <property type="entry name" value="SULFOQUINOVOSYL TRANSFERASE SQD2"/>
    <property type="match status" value="1"/>
</dbReference>
<dbReference type="Pfam" id="PF00534">
    <property type="entry name" value="Glycos_transf_1"/>
    <property type="match status" value="1"/>
</dbReference>
<organism evidence="3 4">
    <name type="scientific">Estrella lausannensis</name>
    <dbReference type="NCBI Taxonomy" id="483423"/>
    <lineage>
        <taxon>Bacteria</taxon>
        <taxon>Pseudomonadati</taxon>
        <taxon>Chlamydiota</taxon>
        <taxon>Chlamydiia</taxon>
        <taxon>Parachlamydiales</taxon>
        <taxon>Candidatus Criblamydiaceae</taxon>
        <taxon>Estrella</taxon>
    </lineage>
</organism>
<reference evidence="4" key="1">
    <citation type="submission" date="2015-06" db="EMBL/GenBank/DDBJ databases">
        <authorList>
            <person name="Bertelli C."/>
        </authorList>
    </citation>
    <scope>NUCLEOTIDE SEQUENCE [LARGE SCALE GENOMIC DNA]</scope>
    <source>
        <strain evidence="4">CRIB-30</strain>
    </source>
</reference>
<evidence type="ECO:0000313" key="3">
    <source>
        <dbReference type="EMBL" id="CRX38763.1"/>
    </source>
</evidence>
<dbReference type="Gene3D" id="3.40.50.2000">
    <property type="entry name" value="Glycogen Phosphorylase B"/>
    <property type="match status" value="2"/>
</dbReference>
<dbReference type="EMBL" id="CWGJ01000019">
    <property type="protein sequence ID" value="CRX38763.1"/>
    <property type="molecule type" value="Genomic_DNA"/>
</dbReference>